<evidence type="ECO:0000256" key="2">
    <source>
        <dbReference type="ARBA" id="ARBA00004316"/>
    </source>
</evidence>
<dbReference type="FunFam" id="1.10.510.10:FF:000039">
    <property type="entry name" value="Focal adhesion kinase, isoform D"/>
    <property type="match status" value="1"/>
</dbReference>
<accession>A0A5N5THP5</accession>
<dbReference type="SUPFAM" id="SSF56112">
    <property type="entry name" value="Protein kinase-like (PK-like)"/>
    <property type="match status" value="1"/>
</dbReference>
<keyword evidence="13" id="KW-0965">Cell junction</keyword>
<dbReference type="CDD" id="cd05056">
    <property type="entry name" value="PTKc_FAK"/>
    <property type="match status" value="1"/>
</dbReference>
<dbReference type="Gene3D" id="2.30.29.30">
    <property type="entry name" value="Pleckstrin-homology domain (PH domain)/Phosphotyrosine-binding domain (PTB)"/>
    <property type="match status" value="1"/>
</dbReference>
<evidence type="ECO:0000256" key="8">
    <source>
        <dbReference type="ARBA" id="ARBA00022553"/>
    </source>
</evidence>
<dbReference type="InterPro" id="IPR049385">
    <property type="entry name" value="FAK1-like_FERM_C"/>
</dbReference>
<gene>
    <name evidence="24" type="primary">PTK2</name>
    <name evidence="24" type="ORF">Anas_01881</name>
</gene>
<evidence type="ECO:0000256" key="3">
    <source>
        <dbReference type="ARBA" id="ARBA00004413"/>
    </source>
</evidence>
<dbReference type="PRINTS" id="PR00109">
    <property type="entry name" value="TYRKINASE"/>
</dbReference>
<keyword evidence="8" id="KW-0597">Phosphoprotein</keyword>
<dbReference type="GO" id="GO:0008284">
    <property type="term" value="P:positive regulation of cell population proliferation"/>
    <property type="evidence" value="ECO:0007669"/>
    <property type="project" value="UniProtKB-ARBA"/>
</dbReference>
<dbReference type="SUPFAM" id="SSF50729">
    <property type="entry name" value="PH domain-like"/>
    <property type="match status" value="1"/>
</dbReference>
<dbReference type="CDD" id="cd14473">
    <property type="entry name" value="FERM_B-lobe"/>
    <property type="match status" value="1"/>
</dbReference>
<dbReference type="SUPFAM" id="SSF54236">
    <property type="entry name" value="Ubiquitin-like"/>
    <property type="match status" value="1"/>
</dbReference>
<dbReference type="Pfam" id="PF07714">
    <property type="entry name" value="PK_Tyr_Ser-Thr"/>
    <property type="match status" value="1"/>
</dbReference>
<dbReference type="SMART" id="SM00295">
    <property type="entry name" value="B41"/>
    <property type="match status" value="1"/>
</dbReference>
<dbReference type="InterPro" id="IPR019748">
    <property type="entry name" value="FERM_central"/>
</dbReference>
<protein>
    <recommendedName>
        <fullName evidence="5">non-specific protein-tyrosine kinase</fullName>
        <ecNumber evidence="5">2.7.10.2</ecNumber>
    </recommendedName>
</protein>
<dbReference type="InterPro" id="IPR001245">
    <property type="entry name" value="Ser-Thr/Tyr_kinase_cat_dom"/>
</dbReference>
<comment type="subcellular location">
    <subcellularLocation>
        <location evidence="1">Cell junction</location>
        <location evidence="1">Focal adhesion</location>
    </subcellularLocation>
    <subcellularLocation>
        <location evidence="3">Cell membrane</location>
        <topology evidence="3">Peripheral membrane protein</topology>
        <orientation evidence="3">Cytoplasmic side</orientation>
    </subcellularLocation>
    <subcellularLocation>
        <location evidence="2">Cell projection</location>
    </subcellularLocation>
    <subcellularLocation>
        <location evidence="4">Cytoplasm</location>
    </subcellularLocation>
</comment>
<feature type="compositionally biased region" description="Polar residues" evidence="21">
    <location>
        <begin position="1159"/>
        <end position="1169"/>
    </location>
</feature>
<dbReference type="GO" id="GO:0048731">
    <property type="term" value="P:system development"/>
    <property type="evidence" value="ECO:0007669"/>
    <property type="project" value="UniProtKB-ARBA"/>
</dbReference>
<dbReference type="Gene3D" id="3.10.20.90">
    <property type="entry name" value="Phosphatidylinositol 3-kinase Catalytic Subunit, Chain A, domain 1"/>
    <property type="match status" value="1"/>
</dbReference>
<dbReference type="InterPro" id="IPR000719">
    <property type="entry name" value="Prot_kinase_dom"/>
</dbReference>
<evidence type="ECO:0000256" key="12">
    <source>
        <dbReference type="ARBA" id="ARBA00022840"/>
    </source>
</evidence>
<keyword evidence="14" id="KW-0727">SH2 domain</keyword>
<dbReference type="CDD" id="cd13190">
    <property type="entry name" value="FERM_C_FAK1"/>
    <property type="match status" value="1"/>
</dbReference>
<dbReference type="PANTHER" id="PTHR46221:SF9">
    <property type="entry name" value="NON-SPECIFIC PROTEIN-TYROSINE KINASE"/>
    <property type="match status" value="1"/>
</dbReference>
<evidence type="ECO:0000256" key="21">
    <source>
        <dbReference type="SAM" id="MobiDB-lite"/>
    </source>
</evidence>
<dbReference type="PROSITE" id="PS00109">
    <property type="entry name" value="PROTEIN_KINASE_TYR"/>
    <property type="match status" value="1"/>
</dbReference>
<evidence type="ECO:0000256" key="9">
    <source>
        <dbReference type="ARBA" id="ARBA00022679"/>
    </source>
</evidence>
<feature type="compositionally biased region" description="Low complexity" evidence="21">
    <location>
        <begin position="241"/>
        <end position="262"/>
    </location>
</feature>
<dbReference type="Gene3D" id="1.10.510.10">
    <property type="entry name" value="Transferase(Phosphotransferase) domain 1"/>
    <property type="match status" value="1"/>
</dbReference>
<dbReference type="PROSITE" id="PS00107">
    <property type="entry name" value="PROTEIN_KINASE_ATP"/>
    <property type="match status" value="1"/>
</dbReference>
<sequence>MHNPEFDSIWKDYNVKDENITPTGIKFHKTSFSQERNNILKSDLERESLKDEHQSLGVDMKNEFQMFSFNEKKSQNRDFSCSDLSYVHKSVLDDLHNNDSCSDRNVVHSNNQFISSEKEESRLETRTHYDLNEIMASLDYSLVSTFPHRSNLYSSDEDFVDLNELLKDYDPVDSLKRDKDFQLPSNSILKSSIPSVKVNQMTKKNKKRVKIQVRNDHEPGLNLFQSSSSPTSHNLEYLPFTSNSTSSSSGSSSSASWSSKSGGSRGGVTSGRTSNYNRYTNNKFYTKEHDSGCGMRSEGTMERYERTIKVHLNNSFNSIKLGDNSDIKTIISLVSNRQAIGKERPYEGMFAIRLRNVVTGTTHWLHQDLTMYQVEEKYPEFIRDKDNWRLELRVRYVLADLHQLFEKDRPTFMYFFEQVKNDYLEDKDRSHEQVDLDTAVQLACIDIKRMYKEMNNSTLEKKSNMEVLERDVGLDKFIPDAVIGTVKPKTLRKAIQQHFKKYGNLSESECCFKYFELLSKVRKYDQEAFRCSLGSGWSIPVTLLVGPNVGISYTTDSGSKPQHMASFEQVQSVDTLLTDCENHRKALVQLKIAGTAEPLSITCPSISTAESLADLIDGYCRLVNNSKTSLWNTKAHTWKHLSCPCQALKDGSLASDVSKATPNREGNAEDYAEIVDDEGDYSTPAAKDYELDRNCVAVGSIIGEGQFGDVHRGTYRGKDGVEISVAIKTCKVESEGLMADKFLEEAHHMQQFDHPHIIKLIGICSDSPIWIVMELARHGEMRAYLQSNRTRLSVATLVLYSFQLSTALSYLESKKFVHRDIAARNVLVYAHDCVKLADFGLSRWVEEECYYKASKGKLPIKWMAPESINFRRFTAASDVWMFGVCMWEIMMLGVKPFQGVKNNDVIKRIENGERLPLPTNCPPRLYSLMSLCWNYEAHKRPSFKEIKDTLSEILREERLRTEETMKRENRRVQAMSWGTDEPPPKPARVPVDSDCGLLSSHSVGSPPGSLGPIYAPAQVSNTGDGIGGTAPTTYIVAQNPKVLSKLMKENKAANAPGQYTAPASAINIVPVDLKDEVEASNPPASSFRALPVITNISSSHTLPHDTFSSSTSSSQGVNLTQGYSSLPHSSSHSPTTNHKSPRRRGKVLEKGLSAPVPDSSPQASFSPPSTLIKRHPSNFNYDGSSEVLNHGSADFHLGYTGWTPSQSTSPLEAERKLMEQRLRQQQLQTEEDNKWLAKEETNLSYDKYSSIIFQISVGVSLSDKSDSEGDASEGTSKQINHVSHPPADNGSTSEHNDDAKFVVKRMEERLD</sequence>
<dbReference type="InterPro" id="IPR019749">
    <property type="entry name" value="Band_41_domain"/>
</dbReference>
<keyword evidence="11 24" id="KW-0418">Kinase</keyword>
<evidence type="ECO:0000256" key="10">
    <source>
        <dbReference type="ARBA" id="ARBA00022741"/>
    </source>
</evidence>
<evidence type="ECO:0000256" key="17">
    <source>
        <dbReference type="ARBA" id="ARBA00023273"/>
    </source>
</evidence>
<keyword evidence="12 20" id="KW-0067">ATP-binding</keyword>
<proteinExistence type="inferred from homology"/>
<comment type="catalytic activity">
    <reaction evidence="18">
        <text>L-tyrosyl-[protein] + ATP = O-phospho-L-tyrosyl-[protein] + ADP + H(+)</text>
        <dbReference type="Rhea" id="RHEA:10596"/>
        <dbReference type="Rhea" id="RHEA-COMP:10136"/>
        <dbReference type="Rhea" id="RHEA-COMP:20101"/>
        <dbReference type="ChEBI" id="CHEBI:15378"/>
        <dbReference type="ChEBI" id="CHEBI:30616"/>
        <dbReference type="ChEBI" id="CHEBI:46858"/>
        <dbReference type="ChEBI" id="CHEBI:61978"/>
        <dbReference type="ChEBI" id="CHEBI:456216"/>
        <dbReference type="EC" id="2.7.10.2"/>
    </reaction>
</comment>
<evidence type="ECO:0000256" key="14">
    <source>
        <dbReference type="ARBA" id="ARBA00022999"/>
    </source>
</evidence>
<dbReference type="GO" id="GO:0004715">
    <property type="term" value="F:non-membrane spanning protein tyrosine kinase activity"/>
    <property type="evidence" value="ECO:0007669"/>
    <property type="project" value="UniProtKB-EC"/>
</dbReference>
<dbReference type="InterPro" id="IPR014352">
    <property type="entry name" value="FERM/acyl-CoA-bd_prot_sf"/>
</dbReference>
<evidence type="ECO:0000256" key="7">
    <source>
        <dbReference type="ARBA" id="ARBA00022490"/>
    </source>
</evidence>
<evidence type="ECO:0000256" key="5">
    <source>
        <dbReference type="ARBA" id="ARBA00011903"/>
    </source>
</evidence>
<evidence type="ECO:0000313" key="24">
    <source>
        <dbReference type="EMBL" id="KAB7506001.1"/>
    </source>
</evidence>
<dbReference type="SMART" id="SM00219">
    <property type="entry name" value="TyrKc"/>
    <property type="match status" value="1"/>
</dbReference>
<keyword evidence="25" id="KW-1185">Reference proteome</keyword>
<keyword evidence="15" id="KW-0472">Membrane</keyword>
<evidence type="ECO:0000259" key="23">
    <source>
        <dbReference type="PROSITE" id="PS50057"/>
    </source>
</evidence>
<dbReference type="Gene3D" id="1.20.80.10">
    <property type="match status" value="1"/>
</dbReference>
<keyword evidence="7" id="KW-0963">Cytoplasm</keyword>
<dbReference type="GO" id="GO:0005886">
    <property type="term" value="C:plasma membrane"/>
    <property type="evidence" value="ECO:0007669"/>
    <property type="project" value="UniProtKB-SubCell"/>
</dbReference>
<dbReference type="Gene3D" id="3.30.200.20">
    <property type="entry name" value="Phosphorylase Kinase, domain 1"/>
    <property type="match status" value="1"/>
</dbReference>
<evidence type="ECO:0000259" key="22">
    <source>
        <dbReference type="PROSITE" id="PS50011"/>
    </source>
</evidence>
<dbReference type="InterPro" id="IPR011993">
    <property type="entry name" value="PH-like_dom_sf"/>
</dbReference>
<dbReference type="Pfam" id="PF18038">
    <property type="entry name" value="FERM_N_2"/>
    <property type="match status" value="1"/>
</dbReference>
<evidence type="ECO:0000313" key="25">
    <source>
        <dbReference type="Proteomes" id="UP000326759"/>
    </source>
</evidence>
<feature type="domain" description="Protein kinase" evidence="22">
    <location>
        <begin position="696"/>
        <end position="954"/>
    </location>
</feature>
<evidence type="ECO:0000256" key="6">
    <source>
        <dbReference type="ARBA" id="ARBA00022475"/>
    </source>
</evidence>
<dbReference type="PANTHER" id="PTHR46221">
    <property type="entry name" value="FERM AND PDZ DOMAIN-CONTAINING PROTEIN FAMILY MEMBER"/>
    <property type="match status" value="1"/>
</dbReference>
<dbReference type="EC" id="2.7.10.2" evidence="5"/>
<dbReference type="InterPro" id="IPR020635">
    <property type="entry name" value="Tyr_kinase_cat_dom"/>
</dbReference>
<dbReference type="InterPro" id="IPR029071">
    <property type="entry name" value="Ubiquitin-like_domsf"/>
</dbReference>
<evidence type="ECO:0000256" key="15">
    <source>
        <dbReference type="ARBA" id="ARBA00023136"/>
    </source>
</evidence>
<dbReference type="Pfam" id="PF00373">
    <property type="entry name" value="FERM_M"/>
    <property type="match status" value="1"/>
</dbReference>
<keyword evidence="9" id="KW-0808">Transferase</keyword>
<feature type="region of interest" description="Disordered" evidence="21">
    <location>
        <begin position="1262"/>
        <end position="1311"/>
    </location>
</feature>
<dbReference type="InterPro" id="IPR035963">
    <property type="entry name" value="FERM_2"/>
</dbReference>
<dbReference type="InterPro" id="IPR017441">
    <property type="entry name" value="Protein_kinase_ATP_BS"/>
</dbReference>
<comment type="caution">
    <text evidence="24">The sequence shown here is derived from an EMBL/GenBank/DDBJ whole genome shotgun (WGS) entry which is preliminary data.</text>
</comment>
<comment type="similarity">
    <text evidence="19">Belongs to the protein kinase superfamily. Tyr protein kinase family. Fes/fps subfamily.</text>
</comment>
<dbReference type="SUPFAM" id="SSF47031">
    <property type="entry name" value="Second domain of FERM"/>
    <property type="match status" value="1"/>
</dbReference>
<reference evidence="24 25" key="1">
    <citation type="journal article" date="2019" name="PLoS Biol.">
        <title>Sex chromosomes control vertical transmission of feminizing Wolbachia symbionts in an isopod.</title>
        <authorList>
            <person name="Becking T."/>
            <person name="Chebbi M.A."/>
            <person name="Giraud I."/>
            <person name="Moumen B."/>
            <person name="Laverre T."/>
            <person name="Caubet Y."/>
            <person name="Peccoud J."/>
            <person name="Gilbert C."/>
            <person name="Cordaux R."/>
        </authorList>
    </citation>
    <scope>NUCLEOTIDE SEQUENCE [LARGE SCALE GENOMIC DNA]</scope>
    <source>
        <strain evidence="24">ANa2</strain>
        <tissue evidence="24">Whole body excluding digestive tract and cuticle</tissue>
    </source>
</reference>
<dbReference type="InterPro" id="IPR011009">
    <property type="entry name" value="Kinase-like_dom_sf"/>
</dbReference>
<dbReference type="GO" id="GO:0009887">
    <property type="term" value="P:animal organ morphogenesis"/>
    <property type="evidence" value="ECO:0007669"/>
    <property type="project" value="UniProtKB-ARBA"/>
</dbReference>
<keyword evidence="17" id="KW-0966">Cell projection</keyword>
<dbReference type="InterPro" id="IPR008266">
    <property type="entry name" value="Tyr_kinase_AS"/>
</dbReference>
<dbReference type="GO" id="GO:0005737">
    <property type="term" value="C:cytoplasm"/>
    <property type="evidence" value="ECO:0007669"/>
    <property type="project" value="UniProtKB-SubCell"/>
</dbReference>
<dbReference type="GO" id="GO:0005524">
    <property type="term" value="F:ATP binding"/>
    <property type="evidence" value="ECO:0007669"/>
    <property type="project" value="UniProtKB-UniRule"/>
</dbReference>
<evidence type="ECO:0000256" key="1">
    <source>
        <dbReference type="ARBA" id="ARBA00004246"/>
    </source>
</evidence>
<evidence type="ECO:0000256" key="18">
    <source>
        <dbReference type="ARBA" id="ARBA00051245"/>
    </source>
</evidence>
<dbReference type="PROSITE" id="PS50057">
    <property type="entry name" value="FERM_3"/>
    <property type="match status" value="1"/>
</dbReference>
<dbReference type="GO" id="GO:0042995">
    <property type="term" value="C:cell projection"/>
    <property type="evidence" value="ECO:0007669"/>
    <property type="project" value="UniProtKB-SubCell"/>
</dbReference>
<evidence type="ECO:0000256" key="4">
    <source>
        <dbReference type="ARBA" id="ARBA00004496"/>
    </source>
</evidence>
<dbReference type="InterPro" id="IPR041390">
    <property type="entry name" value="FADK_N"/>
</dbReference>
<evidence type="ECO:0000256" key="16">
    <source>
        <dbReference type="ARBA" id="ARBA00023137"/>
    </source>
</evidence>
<feature type="region of interest" description="Disordered" evidence="21">
    <location>
        <begin position="1100"/>
        <end position="1171"/>
    </location>
</feature>
<keyword evidence="6" id="KW-1003">Cell membrane</keyword>
<dbReference type="InterPro" id="IPR041784">
    <property type="entry name" value="FAK1/PYK2_FERM_C"/>
</dbReference>
<feature type="compositionally biased region" description="Polar residues" evidence="21">
    <location>
        <begin position="223"/>
        <end position="234"/>
    </location>
</feature>
<feature type="compositionally biased region" description="Low complexity" evidence="21">
    <location>
        <begin position="1124"/>
        <end position="1138"/>
    </location>
</feature>
<organism evidence="24 25">
    <name type="scientific">Armadillidium nasatum</name>
    <dbReference type="NCBI Taxonomy" id="96803"/>
    <lineage>
        <taxon>Eukaryota</taxon>
        <taxon>Metazoa</taxon>
        <taxon>Ecdysozoa</taxon>
        <taxon>Arthropoda</taxon>
        <taxon>Crustacea</taxon>
        <taxon>Multicrustacea</taxon>
        <taxon>Malacostraca</taxon>
        <taxon>Eumalacostraca</taxon>
        <taxon>Peracarida</taxon>
        <taxon>Isopoda</taxon>
        <taxon>Oniscidea</taxon>
        <taxon>Crinocheta</taxon>
        <taxon>Armadillidiidae</taxon>
        <taxon>Armadillidium</taxon>
    </lineage>
</organism>
<keyword evidence="10 20" id="KW-0547">Nucleotide-binding</keyword>
<feature type="domain" description="FERM" evidence="23">
    <location>
        <begin position="306"/>
        <end position="627"/>
    </location>
</feature>
<feature type="region of interest" description="Disordered" evidence="21">
    <location>
        <begin position="213"/>
        <end position="278"/>
    </location>
</feature>
<dbReference type="InterPro" id="IPR000299">
    <property type="entry name" value="FERM_domain"/>
</dbReference>
<feature type="binding site" evidence="20">
    <location>
        <position position="728"/>
    </location>
    <ligand>
        <name>ATP</name>
        <dbReference type="ChEBI" id="CHEBI:30616"/>
    </ligand>
</feature>
<evidence type="ECO:0000256" key="11">
    <source>
        <dbReference type="ARBA" id="ARBA00022777"/>
    </source>
</evidence>
<evidence type="ECO:0000256" key="20">
    <source>
        <dbReference type="PROSITE-ProRule" id="PRU10141"/>
    </source>
</evidence>
<dbReference type="FunFam" id="1.20.80.10:FF:000004">
    <property type="entry name" value="Protein-tyrosine kinase 2-beta isoform 1"/>
    <property type="match status" value="1"/>
</dbReference>
<keyword evidence="16" id="KW-0829">Tyrosine-protein kinase</keyword>
<dbReference type="Proteomes" id="UP000326759">
    <property type="component" value="Unassembled WGS sequence"/>
</dbReference>
<dbReference type="FunFam" id="3.30.200.20:FF:000194">
    <property type="entry name" value="protein-tyrosine kinase 2-beta isoform X1"/>
    <property type="match status" value="1"/>
</dbReference>
<dbReference type="OrthoDB" id="9976756at2759"/>
<dbReference type="PROSITE" id="PS50011">
    <property type="entry name" value="PROTEIN_KINASE_DOM"/>
    <property type="match status" value="1"/>
</dbReference>
<feature type="compositionally biased region" description="Basic and acidic residues" evidence="21">
    <location>
        <begin position="1294"/>
        <end position="1311"/>
    </location>
</feature>
<dbReference type="EMBL" id="SEYY01001038">
    <property type="protein sequence ID" value="KAB7506001.1"/>
    <property type="molecule type" value="Genomic_DNA"/>
</dbReference>
<name>A0A5N5THP5_9CRUS</name>
<dbReference type="Pfam" id="PF21477">
    <property type="entry name" value="FERM_C_FAK1"/>
    <property type="match status" value="1"/>
</dbReference>
<evidence type="ECO:0000256" key="19">
    <source>
        <dbReference type="ARBA" id="ARBA00061333"/>
    </source>
</evidence>
<dbReference type="GO" id="GO:0005925">
    <property type="term" value="C:focal adhesion"/>
    <property type="evidence" value="ECO:0007669"/>
    <property type="project" value="UniProtKB-SubCell"/>
</dbReference>
<evidence type="ECO:0000256" key="13">
    <source>
        <dbReference type="ARBA" id="ARBA00022949"/>
    </source>
</evidence>